<keyword evidence="6" id="KW-0443">Lipid metabolism</keyword>
<dbReference type="PANTHER" id="PTHR43856">
    <property type="entry name" value="CARDIOLIPIN HYDROLASE"/>
    <property type="match status" value="1"/>
</dbReference>
<dbReference type="PANTHER" id="PTHR43856:SF1">
    <property type="entry name" value="MITOCHONDRIAL CARDIOLIPIN HYDROLASE"/>
    <property type="match status" value="1"/>
</dbReference>
<dbReference type="GO" id="GO:0016891">
    <property type="term" value="F:RNA endonuclease activity producing 5'-phosphomonoesters, hydrolytic mechanism"/>
    <property type="evidence" value="ECO:0007669"/>
    <property type="project" value="TreeGrafter"/>
</dbReference>
<evidence type="ECO:0000256" key="6">
    <source>
        <dbReference type="ARBA" id="ARBA00023098"/>
    </source>
</evidence>
<dbReference type="RefSeq" id="WP_046844750.1">
    <property type="nucleotide sequence ID" value="NZ_CP011389.1"/>
</dbReference>
<organism evidence="9 10">
    <name type="scientific">Deinococcus soli</name>
    <name type="common">ex Cha et al. 2016</name>
    <dbReference type="NCBI Taxonomy" id="1309411"/>
    <lineage>
        <taxon>Bacteria</taxon>
        <taxon>Thermotogati</taxon>
        <taxon>Deinococcota</taxon>
        <taxon>Deinococci</taxon>
        <taxon>Deinococcales</taxon>
        <taxon>Deinococcaceae</taxon>
        <taxon>Deinococcus</taxon>
    </lineage>
</organism>
<name>A0A0F7JU55_9DEIO</name>
<keyword evidence="10" id="KW-1185">Reference proteome</keyword>
<keyword evidence="4" id="KW-0378">Hydrolase</keyword>
<dbReference type="InterPro" id="IPR051406">
    <property type="entry name" value="PLD_domain"/>
</dbReference>
<feature type="chain" id="PRO_5002517196" description="phospholipase D" evidence="7">
    <location>
        <begin position="19"/>
        <end position="487"/>
    </location>
</feature>
<comment type="similarity">
    <text evidence="2">Belongs to the phospholipase D family.</text>
</comment>
<evidence type="ECO:0000313" key="9">
    <source>
        <dbReference type="EMBL" id="AKH18183.1"/>
    </source>
</evidence>
<gene>
    <name evidence="9" type="ORF">SY84_15445</name>
</gene>
<dbReference type="EC" id="3.1.4.4" evidence="3"/>
<dbReference type="KEGG" id="dch:SY84_15445"/>
<dbReference type="EMBL" id="CP011389">
    <property type="protein sequence ID" value="AKH18183.1"/>
    <property type="molecule type" value="Genomic_DNA"/>
</dbReference>
<feature type="domain" description="PLD phosphodiesterase" evidence="8">
    <location>
        <begin position="409"/>
        <end position="436"/>
    </location>
</feature>
<dbReference type="InterPro" id="IPR001736">
    <property type="entry name" value="PLipase_D/transphosphatidylase"/>
</dbReference>
<evidence type="ECO:0000256" key="1">
    <source>
        <dbReference type="ARBA" id="ARBA00000798"/>
    </source>
</evidence>
<dbReference type="PATRIC" id="fig|1309411.5.peg.3151"/>
<feature type="signal peptide" evidence="7">
    <location>
        <begin position="1"/>
        <end position="18"/>
    </location>
</feature>
<dbReference type="PROSITE" id="PS50035">
    <property type="entry name" value="PLD"/>
    <property type="match status" value="1"/>
</dbReference>
<evidence type="ECO:0000259" key="8">
    <source>
        <dbReference type="PROSITE" id="PS50035"/>
    </source>
</evidence>
<dbReference type="GO" id="GO:0016042">
    <property type="term" value="P:lipid catabolic process"/>
    <property type="evidence" value="ECO:0007669"/>
    <property type="project" value="UniProtKB-KW"/>
</dbReference>
<dbReference type="Pfam" id="PF13091">
    <property type="entry name" value="PLDc_2"/>
    <property type="match status" value="1"/>
</dbReference>
<dbReference type="CDD" id="cd00138">
    <property type="entry name" value="PLDc_SF"/>
    <property type="match status" value="1"/>
</dbReference>
<evidence type="ECO:0000313" key="10">
    <source>
        <dbReference type="Proteomes" id="UP000034024"/>
    </source>
</evidence>
<evidence type="ECO:0000256" key="2">
    <source>
        <dbReference type="ARBA" id="ARBA00008664"/>
    </source>
</evidence>
<sequence length="487" mass="52497">MRAVLLLLALLLPAGAHAARLPLFLGPAAPPVTPAPQVCAPPDAPLERVLWTLDRARGGPDLSCGNEVLGFVRTPRDLDSPQDAYQVLADEMQAARAEVLLTSMEWESDPGRPGAVFVQASRDLYRRVQADPAAYPQGMTVRVLLGNYPQLSDPAGTAQVLGLARALRQAGVPLRDARVGWTVTLLNYAYLPHSHVKLHVIDGQALTVSGYNFTGWHLPLGGSGGLALHDTGLRVRGPAAQEGVAAFDDLWRHSDELRCPDDVAPGDVAARCTLVAPQPPSHPGLAARAVTAGPDRAFLLYRRTAGEDFADRAHLALIGAARQSIDLMQADFSPGLDCWFGYLNPDSCTLDRLPVYFPALLAAMERGVHVRLLVVDYGFGRPANRTGVALMRRELRRRGLDDRFEARYSTFRLHSKVMTVDHALVVAGSMNFHFSAWGSAGLAEAALATGNVNAVAAQQRSFEKAWTTSSVAVPAESWLARITRTAP</sequence>
<comment type="catalytic activity">
    <reaction evidence="1">
        <text>a 1,2-diacyl-sn-glycero-3-phosphocholine + H2O = a 1,2-diacyl-sn-glycero-3-phosphate + choline + H(+)</text>
        <dbReference type="Rhea" id="RHEA:14445"/>
        <dbReference type="ChEBI" id="CHEBI:15354"/>
        <dbReference type="ChEBI" id="CHEBI:15377"/>
        <dbReference type="ChEBI" id="CHEBI:15378"/>
        <dbReference type="ChEBI" id="CHEBI:57643"/>
        <dbReference type="ChEBI" id="CHEBI:58608"/>
        <dbReference type="EC" id="3.1.4.4"/>
    </reaction>
</comment>
<evidence type="ECO:0000256" key="7">
    <source>
        <dbReference type="SAM" id="SignalP"/>
    </source>
</evidence>
<accession>A0A0F7JU55</accession>
<evidence type="ECO:0000256" key="4">
    <source>
        <dbReference type="ARBA" id="ARBA00022801"/>
    </source>
</evidence>
<dbReference type="GO" id="GO:0004630">
    <property type="term" value="F:phospholipase D activity"/>
    <property type="evidence" value="ECO:0007669"/>
    <property type="project" value="UniProtKB-EC"/>
</dbReference>
<evidence type="ECO:0000256" key="5">
    <source>
        <dbReference type="ARBA" id="ARBA00022963"/>
    </source>
</evidence>
<dbReference type="InterPro" id="IPR025202">
    <property type="entry name" value="PLD-like_dom"/>
</dbReference>
<dbReference type="GO" id="GO:0006793">
    <property type="term" value="P:phosphorus metabolic process"/>
    <property type="evidence" value="ECO:0007669"/>
    <property type="project" value="UniProtKB-ARBA"/>
</dbReference>
<evidence type="ECO:0000256" key="3">
    <source>
        <dbReference type="ARBA" id="ARBA00012027"/>
    </source>
</evidence>
<proteinExistence type="inferred from homology"/>
<keyword evidence="7" id="KW-0732">Signal</keyword>
<reference evidence="9 10" key="1">
    <citation type="submission" date="2015-01" db="EMBL/GenBank/DDBJ databases">
        <title>Deinococcus soli/N5/whole genome sequencing.</title>
        <authorList>
            <person name="Kim M.K."/>
            <person name="Srinivasan S."/>
            <person name="Lee J.-J."/>
        </authorList>
    </citation>
    <scope>NUCLEOTIDE SEQUENCE [LARGE SCALE GENOMIC DNA]</scope>
    <source>
        <strain evidence="9 10">N5</strain>
    </source>
</reference>
<keyword evidence="5" id="KW-0442">Lipid degradation</keyword>
<dbReference type="OrthoDB" id="54549at2"/>
<dbReference type="AlphaFoldDB" id="A0A0F7JU55"/>
<dbReference type="Proteomes" id="UP000034024">
    <property type="component" value="Chromosome"/>
</dbReference>
<dbReference type="Gene3D" id="3.30.870.10">
    <property type="entry name" value="Endonuclease Chain A"/>
    <property type="match status" value="2"/>
</dbReference>
<protein>
    <recommendedName>
        <fullName evidence="3">phospholipase D</fullName>
        <ecNumber evidence="3">3.1.4.4</ecNumber>
    </recommendedName>
</protein>
<dbReference type="SUPFAM" id="SSF56024">
    <property type="entry name" value="Phospholipase D/nuclease"/>
    <property type="match status" value="2"/>
</dbReference>